<dbReference type="Gene3D" id="3.30.70.1520">
    <property type="entry name" value="Heterotetrameric sarcosine oxidase"/>
    <property type="match status" value="1"/>
</dbReference>
<feature type="domain" description="GCVT N-terminal" evidence="1">
    <location>
        <begin position="93"/>
        <end position="176"/>
    </location>
</feature>
<dbReference type="SUPFAM" id="SSF103025">
    <property type="entry name" value="Folate-binding domain"/>
    <property type="match status" value="1"/>
</dbReference>
<dbReference type="InterPro" id="IPR006222">
    <property type="entry name" value="GCVT_N"/>
</dbReference>
<dbReference type="RefSeq" id="WP_232618140.1">
    <property type="nucleotide sequence ID" value="NZ_FWFN01000001.1"/>
</dbReference>
<keyword evidence="3" id="KW-1185">Reference proteome</keyword>
<dbReference type="Proteomes" id="UP000193963">
    <property type="component" value="Unassembled WGS sequence"/>
</dbReference>
<dbReference type="Gene3D" id="3.30.1360.120">
    <property type="entry name" value="Probable tRNA modification gtpase trme, domain 1"/>
    <property type="match status" value="1"/>
</dbReference>
<protein>
    <submittedName>
        <fullName evidence="2">Sarcosine oxidase, gamma subunit family</fullName>
    </submittedName>
</protein>
<dbReference type="EMBL" id="FWFN01000001">
    <property type="protein sequence ID" value="SLN11111.1"/>
    <property type="molecule type" value="Genomic_DNA"/>
</dbReference>
<evidence type="ECO:0000313" key="3">
    <source>
        <dbReference type="Proteomes" id="UP000193963"/>
    </source>
</evidence>
<evidence type="ECO:0000313" key="2">
    <source>
        <dbReference type="EMBL" id="SLN11111.1"/>
    </source>
</evidence>
<dbReference type="Pfam" id="PF01571">
    <property type="entry name" value="GCV_T"/>
    <property type="match status" value="1"/>
</dbReference>
<dbReference type="InterPro" id="IPR027266">
    <property type="entry name" value="TrmE/GcvT-like"/>
</dbReference>
<accession>A0A1X6Y7B2</accession>
<gene>
    <name evidence="2" type="ORF">PSM7751_00129</name>
</gene>
<reference evidence="2 3" key="1">
    <citation type="submission" date="2017-03" db="EMBL/GenBank/DDBJ databases">
        <authorList>
            <person name="Afonso C.L."/>
            <person name="Miller P.J."/>
            <person name="Scott M.A."/>
            <person name="Spackman E."/>
            <person name="Goraichik I."/>
            <person name="Dimitrov K.M."/>
            <person name="Suarez D.L."/>
            <person name="Swayne D.E."/>
        </authorList>
    </citation>
    <scope>NUCLEOTIDE SEQUENCE [LARGE SCALE GENOMIC DNA]</scope>
    <source>
        <strain evidence="2 3">CECT 7751</strain>
    </source>
</reference>
<proteinExistence type="predicted"/>
<dbReference type="AlphaFoldDB" id="A0A1X6Y7B2"/>
<name>A0A1X6Y7B2_9RHOB</name>
<evidence type="ECO:0000259" key="1">
    <source>
        <dbReference type="Pfam" id="PF01571"/>
    </source>
</evidence>
<organism evidence="2 3">
    <name type="scientific">Pseudooceanicola marinus</name>
    <dbReference type="NCBI Taxonomy" id="396013"/>
    <lineage>
        <taxon>Bacteria</taxon>
        <taxon>Pseudomonadati</taxon>
        <taxon>Pseudomonadota</taxon>
        <taxon>Alphaproteobacteria</taxon>
        <taxon>Rhodobacterales</taxon>
        <taxon>Paracoccaceae</taxon>
        <taxon>Pseudooceanicola</taxon>
    </lineage>
</organism>
<sequence>MPELTLIAQNALPQGVVTTLAGTRIEVLPMRRLTALMPGPDAGPLAEALMAQHGLGLPAPGAVEHAEQAECLWFGMGQYLLVGPAPAPGLAEAATLTDQSDAWATVLLEGPAARDVLARLCPLDLRARAFAPGATARTELAHMAASVTRTGPDGFRVMVFRSMAETLLHELRAALEAVAARGMV</sequence>